<accession>A0A326RQ81</accession>
<evidence type="ECO:0000313" key="2">
    <source>
        <dbReference type="Proteomes" id="UP000248917"/>
    </source>
</evidence>
<organism evidence="1 2">
    <name type="scientific">Algoriphagus aquaeductus</name>
    <dbReference type="NCBI Taxonomy" id="475299"/>
    <lineage>
        <taxon>Bacteria</taxon>
        <taxon>Pseudomonadati</taxon>
        <taxon>Bacteroidota</taxon>
        <taxon>Cytophagia</taxon>
        <taxon>Cytophagales</taxon>
        <taxon>Cyclobacteriaceae</taxon>
        <taxon>Algoriphagus</taxon>
    </lineage>
</organism>
<proteinExistence type="predicted"/>
<evidence type="ECO:0000313" key="1">
    <source>
        <dbReference type="EMBL" id="PZV82969.1"/>
    </source>
</evidence>
<dbReference type="InterPro" id="IPR025316">
    <property type="entry name" value="DUF4221"/>
</dbReference>
<protein>
    <submittedName>
        <fullName evidence="1">Uncharacterized protein DUF4221</fullName>
    </submittedName>
</protein>
<dbReference type="PROSITE" id="PS51257">
    <property type="entry name" value="PROKAR_LIPOPROTEIN"/>
    <property type="match status" value="1"/>
</dbReference>
<dbReference type="AlphaFoldDB" id="A0A326RQ81"/>
<sequence>MNLVRFTLIFFLFVTSACDPKSKQVNFQPDIEMISIPISEVYLNSYQVLDSYSENGVNKLIAYNPSRHALDYFDLDEAIALKSINLSLDGPNGVGRIESIYWHNSDSIFLYERGKVHLLKEGGEKSTSYDLYGLFNGKNLGEPVCNFYFKLNYLAKEKLIFFSLIHHGANLEERSNLPLVASVNIATLEVKALPISHTNHYKKVGGNVGFITYLGFHSFMKNQMIYNYQYESSLFSIDPKNQAGTSSISHEDKYTPELIDLENIDQHAIDNPHFLTPIPDNYRNLIYRGTWDSPDLSLNESGFTEKKISISVFDSELSLLSKFDLPNYTYQINNWFVNKNGLYLNYAHPRNEKVSEDFLIFHVFQFDQEIEEK</sequence>
<dbReference type="Pfam" id="PF13970">
    <property type="entry name" value="DUF4221"/>
    <property type="match status" value="1"/>
</dbReference>
<keyword evidence="2" id="KW-1185">Reference proteome</keyword>
<gene>
    <name evidence="1" type="ORF">CLV31_108169</name>
</gene>
<name>A0A326RQ81_9BACT</name>
<dbReference type="Proteomes" id="UP000248917">
    <property type="component" value="Unassembled WGS sequence"/>
</dbReference>
<dbReference type="OrthoDB" id="828261at2"/>
<dbReference type="EMBL" id="QKTX01000008">
    <property type="protein sequence ID" value="PZV82969.1"/>
    <property type="molecule type" value="Genomic_DNA"/>
</dbReference>
<comment type="caution">
    <text evidence="1">The sequence shown here is derived from an EMBL/GenBank/DDBJ whole genome shotgun (WGS) entry which is preliminary data.</text>
</comment>
<reference evidence="1 2" key="1">
    <citation type="submission" date="2018-06" db="EMBL/GenBank/DDBJ databases">
        <title>Genomic Encyclopedia of Archaeal and Bacterial Type Strains, Phase II (KMG-II): from individual species to whole genera.</title>
        <authorList>
            <person name="Goeker M."/>
        </authorList>
    </citation>
    <scope>NUCLEOTIDE SEQUENCE [LARGE SCALE GENOMIC DNA]</scope>
    <source>
        <strain evidence="1 2">T4</strain>
    </source>
</reference>